<protein>
    <submittedName>
        <fullName evidence="9">ABC transporter ATP-binding protein</fullName>
    </submittedName>
</protein>
<keyword evidence="5 9" id="KW-0067">ATP-binding</keyword>
<dbReference type="GO" id="GO:0016887">
    <property type="term" value="F:ATP hydrolysis activity"/>
    <property type="evidence" value="ECO:0007669"/>
    <property type="project" value="InterPro"/>
</dbReference>
<evidence type="ECO:0000313" key="9">
    <source>
        <dbReference type="EMBL" id="ERJ58274.1"/>
    </source>
</evidence>
<dbReference type="AlphaFoldDB" id="U2IZZ1"/>
<evidence type="ECO:0000313" key="10">
    <source>
        <dbReference type="Proteomes" id="UP000016584"/>
    </source>
</evidence>
<comment type="similarity">
    <text evidence="1">Belongs to the ABC transporter superfamily.</text>
</comment>
<dbReference type="Gene3D" id="3.40.50.300">
    <property type="entry name" value="P-loop containing nucleotide triphosphate hydrolases"/>
    <property type="match status" value="1"/>
</dbReference>
<dbReference type="PROSITE" id="PS00211">
    <property type="entry name" value="ABC_TRANSPORTER_1"/>
    <property type="match status" value="1"/>
</dbReference>
<evidence type="ECO:0000259" key="8">
    <source>
        <dbReference type="PROSITE" id="PS50893"/>
    </source>
</evidence>
<keyword evidence="2" id="KW-0813">Transport</keyword>
<dbReference type="PANTHER" id="PTHR42798:SF7">
    <property type="entry name" value="ALPHA-D-RIBOSE 1-METHYLPHOSPHONATE 5-TRIPHOSPHATE SYNTHASE SUBUNIT PHNL"/>
    <property type="match status" value="1"/>
</dbReference>
<keyword evidence="10" id="KW-1185">Reference proteome</keyword>
<dbReference type="SUPFAM" id="SSF52540">
    <property type="entry name" value="P-loop containing nucleoside triphosphate hydrolases"/>
    <property type="match status" value="1"/>
</dbReference>
<keyword evidence="4" id="KW-0547">Nucleotide-binding</keyword>
<keyword evidence="3" id="KW-1003">Cell membrane</keyword>
<dbReference type="InterPro" id="IPR027417">
    <property type="entry name" value="P-loop_NTPase"/>
</dbReference>
<evidence type="ECO:0000256" key="5">
    <source>
        <dbReference type="ARBA" id="ARBA00022840"/>
    </source>
</evidence>
<keyword evidence="6" id="KW-1278">Translocase</keyword>
<evidence type="ECO:0000256" key="2">
    <source>
        <dbReference type="ARBA" id="ARBA00022448"/>
    </source>
</evidence>
<evidence type="ECO:0000256" key="6">
    <source>
        <dbReference type="ARBA" id="ARBA00022967"/>
    </source>
</evidence>
<dbReference type="eggNOG" id="COG1136">
    <property type="taxonomic scope" value="Bacteria"/>
</dbReference>
<dbReference type="GO" id="GO:0005524">
    <property type="term" value="F:ATP binding"/>
    <property type="evidence" value="ECO:0007669"/>
    <property type="project" value="UniProtKB-KW"/>
</dbReference>
<dbReference type="FunFam" id="3.40.50.300:FF:000230">
    <property type="entry name" value="Lipoprotein-releasing system ATP-binding protein LolD"/>
    <property type="match status" value="1"/>
</dbReference>
<dbReference type="GO" id="GO:0044874">
    <property type="term" value="P:lipoprotein localization to outer membrane"/>
    <property type="evidence" value="ECO:0007669"/>
    <property type="project" value="UniProtKB-ARBA"/>
</dbReference>
<dbReference type="EMBL" id="ATDL01000017">
    <property type="protein sequence ID" value="ERJ58274.1"/>
    <property type="molecule type" value="Genomic_DNA"/>
</dbReference>
<feature type="domain" description="ABC transporter" evidence="8">
    <location>
        <begin position="3"/>
        <end position="218"/>
    </location>
</feature>
<dbReference type="InterPro" id="IPR003439">
    <property type="entry name" value="ABC_transporter-like_ATP-bd"/>
</dbReference>
<evidence type="ECO:0000256" key="1">
    <source>
        <dbReference type="ARBA" id="ARBA00005417"/>
    </source>
</evidence>
<name>U2IZZ1_9SPHI</name>
<reference evidence="9 10" key="1">
    <citation type="journal article" date="2013" name="Genome Announc.">
        <title>The Draft Genome Sequence of Sphingomonas paucimobilis Strain HER1398 (Proteobacteria), Host to the Giant PAU Phage, Indicates That It Is a Member of the Genus Sphingobacterium (Bacteroidetes).</title>
        <authorList>
            <person name="White R.A.III."/>
            <person name="Suttle C.A."/>
        </authorList>
    </citation>
    <scope>NUCLEOTIDE SEQUENCE [LARGE SCALE GENOMIC DNA]</scope>
    <source>
        <strain evidence="9 10">HER1398</strain>
    </source>
</reference>
<sequence>MILKATNIHKSFGALPILKGVDIEVQRGEIVSIVGASGAGKSTFLHIIGTLDKADKGELFINDTAIHRLSSNEMSAFRNQHIGFVFQFHHLLPEFTALENVCIPAFINGTSKQKAENRAMELLDILGVTERANHKPSQLSGGEQQRVSVARALINTPSLVLADEPSGNLDSENAASLHQLFFNLRDSMSQTFIIVTHNEELAGISDRTIHMRDGLIYG</sequence>
<dbReference type="Pfam" id="PF00005">
    <property type="entry name" value="ABC_tran"/>
    <property type="match status" value="1"/>
</dbReference>
<dbReference type="PROSITE" id="PS50893">
    <property type="entry name" value="ABC_TRANSPORTER_2"/>
    <property type="match status" value="1"/>
</dbReference>
<dbReference type="GO" id="GO:0089705">
    <property type="term" value="P:protein localization to outer membrane"/>
    <property type="evidence" value="ECO:0007669"/>
    <property type="project" value="UniProtKB-ARBA"/>
</dbReference>
<dbReference type="PATRIC" id="fig|1346330.5.peg.3330"/>
<dbReference type="PANTHER" id="PTHR42798">
    <property type="entry name" value="LIPOPROTEIN-RELEASING SYSTEM ATP-BINDING PROTEIN LOLD"/>
    <property type="match status" value="1"/>
</dbReference>
<organism evidence="9 10">
    <name type="scientific">Sphingobacterium paucimobilis HER1398</name>
    <dbReference type="NCBI Taxonomy" id="1346330"/>
    <lineage>
        <taxon>Bacteria</taxon>
        <taxon>Pseudomonadati</taxon>
        <taxon>Bacteroidota</taxon>
        <taxon>Sphingobacteriia</taxon>
        <taxon>Sphingobacteriales</taxon>
        <taxon>Sphingobacteriaceae</taxon>
        <taxon>Sphingobacterium</taxon>
    </lineage>
</organism>
<accession>U2IZZ1</accession>
<dbReference type="InterPro" id="IPR003593">
    <property type="entry name" value="AAA+_ATPase"/>
</dbReference>
<comment type="caution">
    <text evidence="9">The sequence shown here is derived from an EMBL/GenBank/DDBJ whole genome shotgun (WGS) entry which is preliminary data.</text>
</comment>
<dbReference type="SMART" id="SM00382">
    <property type="entry name" value="AAA"/>
    <property type="match status" value="1"/>
</dbReference>
<dbReference type="InterPro" id="IPR017911">
    <property type="entry name" value="MacB-like_ATP-bd"/>
</dbReference>
<dbReference type="Proteomes" id="UP000016584">
    <property type="component" value="Unassembled WGS sequence"/>
</dbReference>
<evidence type="ECO:0000256" key="4">
    <source>
        <dbReference type="ARBA" id="ARBA00022741"/>
    </source>
</evidence>
<dbReference type="OrthoDB" id="9782239at2"/>
<proteinExistence type="inferred from homology"/>
<keyword evidence="7" id="KW-0472">Membrane</keyword>
<dbReference type="InterPro" id="IPR017871">
    <property type="entry name" value="ABC_transporter-like_CS"/>
</dbReference>
<evidence type="ECO:0000256" key="7">
    <source>
        <dbReference type="ARBA" id="ARBA00023136"/>
    </source>
</evidence>
<dbReference type="STRING" id="1346330.M472_05805"/>
<gene>
    <name evidence="9" type="ORF">M472_05805</name>
</gene>
<dbReference type="CDD" id="cd03255">
    <property type="entry name" value="ABC_MJ0796_LolCDE_FtsE"/>
    <property type="match status" value="1"/>
</dbReference>
<evidence type="ECO:0000256" key="3">
    <source>
        <dbReference type="ARBA" id="ARBA00022475"/>
    </source>
</evidence>